<dbReference type="Proteomes" id="UP000306340">
    <property type="component" value="Unassembled WGS sequence"/>
</dbReference>
<keyword evidence="2" id="KW-0680">Restriction system</keyword>
<dbReference type="CDD" id="cd17243">
    <property type="entry name" value="RMtype1_S_AchA6I-TRD2-CR2_like"/>
    <property type="match status" value="1"/>
</dbReference>
<dbReference type="SUPFAM" id="SSF116734">
    <property type="entry name" value="DNA methylase specificity domain"/>
    <property type="match status" value="2"/>
</dbReference>
<evidence type="ECO:0000256" key="2">
    <source>
        <dbReference type="ARBA" id="ARBA00022747"/>
    </source>
</evidence>
<protein>
    <submittedName>
        <fullName evidence="5">Restriction endonuclease subunit S</fullName>
    </submittedName>
</protein>
<feature type="domain" description="Type I restriction modification DNA specificity" evidence="4">
    <location>
        <begin position="53"/>
        <end position="176"/>
    </location>
</feature>
<dbReference type="InterPro" id="IPR052021">
    <property type="entry name" value="Type-I_RS_S_subunit"/>
</dbReference>
<dbReference type="InterPro" id="IPR000055">
    <property type="entry name" value="Restrct_endonuc_typeI_TRD"/>
</dbReference>
<keyword evidence="5" id="KW-0378">Hydrolase</keyword>
<organism evidence="5 6">
    <name type="scientific">Cereibacter changlensis</name>
    <dbReference type="NCBI Taxonomy" id="402884"/>
    <lineage>
        <taxon>Bacteria</taxon>
        <taxon>Pseudomonadati</taxon>
        <taxon>Pseudomonadota</taxon>
        <taxon>Alphaproteobacteria</taxon>
        <taxon>Rhodobacterales</taxon>
        <taxon>Paracoccaceae</taxon>
        <taxon>Cereibacter</taxon>
    </lineage>
</organism>
<dbReference type="PANTHER" id="PTHR30408:SF12">
    <property type="entry name" value="TYPE I RESTRICTION ENZYME MJAVIII SPECIFICITY SUBUNIT"/>
    <property type="match status" value="1"/>
</dbReference>
<keyword evidence="5" id="KW-0540">Nuclease</keyword>
<dbReference type="AlphaFoldDB" id="A0A4V5NM11"/>
<evidence type="ECO:0000259" key="4">
    <source>
        <dbReference type="Pfam" id="PF01420"/>
    </source>
</evidence>
<dbReference type="GO" id="GO:0009307">
    <property type="term" value="P:DNA restriction-modification system"/>
    <property type="evidence" value="ECO:0007669"/>
    <property type="project" value="UniProtKB-KW"/>
</dbReference>
<evidence type="ECO:0000256" key="1">
    <source>
        <dbReference type="ARBA" id="ARBA00010923"/>
    </source>
</evidence>
<sequence>MTRQVYLEEVASLTVGHVGSMADEYVAAGVPFLRSLNVLPHLIDMKDVKYISRDFHKKLKKSALRPGDVVVVRTGKPGTCAVIPANLAEANCSDLVIARCGPELRPHFLSYWVNSIASDHVLSHTVGAVQQHFNVGAAKRMPILLPPLKEQDDVVAILGALDDKIELNRKAAATLEEMSRALYRSWFVDFDPVHARADGRPPAHMDSATAALFPDTFDEDGLPAGWSTQPYPSLIEIISGGTPKTSEPSFWDGDVPWYSVVDAPPSGQIFVHATEKSITVKGLSQSPARLVPRGTTIVSARGTVGKLAITPVEMTFNQSCYGLRGRHQPLEAFTFFATQYVVDQLRSMAHGSVFATITRQTFEGVELPDPGQEALVAFEDQVEPWLRRIDRLGQENRTLATLRDTLLPRLMSGEFRVGAAREMIEDAA</sequence>
<gene>
    <name evidence="5" type="ORF">FAZ78_04530</name>
</gene>
<dbReference type="InterPro" id="IPR044946">
    <property type="entry name" value="Restrct_endonuc_typeI_TRD_sf"/>
</dbReference>
<keyword evidence="3" id="KW-0238">DNA-binding</keyword>
<reference evidence="5 6" key="1">
    <citation type="submission" date="2019-04" db="EMBL/GenBank/DDBJ databases">
        <title>Crypto-aerobic microbial life in anoxic (sulfidic) marine sediments.</title>
        <authorList>
            <person name="Bhattacharya S."/>
            <person name="Roy C."/>
            <person name="Mondal N."/>
            <person name="Sarkar J."/>
            <person name="Mandal S."/>
            <person name="Rameez M.J."/>
            <person name="Ghosh W."/>
        </authorList>
    </citation>
    <scope>NUCLEOTIDE SEQUENCE [LARGE SCALE GENOMIC DNA]</scope>
    <source>
        <strain evidence="5 6">SBBC</strain>
    </source>
</reference>
<evidence type="ECO:0000256" key="3">
    <source>
        <dbReference type="ARBA" id="ARBA00023125"/>
    </source>
</evidence>
<evidence type="ECO:0000313" key="5">
    <source>
        <dbReference type="EMBL" id="TKA97717.1"/>
    </source>
</evidence>
<dbReference type="GO" id="GO:0004519">
    <property type="term" value="F:endonuclease activity"/>
    <property type="evidence" value="ECO:0007669"/>
    <property type="project" value="UniProtKB-KW"/>
</dbReference>
<dbReference type="RefSeq" id="WP_136791497.1">
    <property type="nucleotide sequence ID" value="NZ_SWAU01000025.1"/>
</dbReference>
<evidence type="ECO:0000313" key="6">
    <source>
        <dbReference type="Proteomes" id="UP000306340"/>
    </source>
</evidence>
<proteinExistence type="inferred from homology"/>
<name>A0A4V5NM11_9RHOB</name>
<dbReference type="Pfam" id="PF01420">
    <property type="entry name" value="Methylase_S"/>
    <property type="match status" value="2"/>
</dbReference>
<feature type="domain" description="Type I restriction modification DNA specificity" evidence="4">
    <location>
        <begin position="226"/>
        <end position="370"/>
    </location>
</feature>
<accession>A0A4V5NM11</accession>
<dbReference type="PANTHER" id="PTHR30408">
    <property type="entry name" value="TYPE-1 RESTRICTION ENZYME ECOKI SPECIFICITY PROTEIN"/>
    <property type="match status" value="1"/>
</dbReference>
<comment type="caution">
    <text evidence="5">The sequence shown here is derived from an EMBL/GenBank/DDBJ whole genome shotgun (WGS) entry which is preliminary data.</text>
</comment>
<comment type="similarity">
    <text evidence="1">Belongs to the type-I restriction system S methylase family.</text>
</comment>
<dbReference type="EMBL" id="SWAU01000025">
    <property type="protein sequence ID" value="TKA97717.1"/>
    <property type="molecule type" value="Genomic_DNA"/>
</dbReference>
<keyword evidence="5" id="KW-0255">Endonuclease</keyword>
<dbReference type="GO" id="GO:0003677">
    <property type="term" value="F:DNA binding"/>
    <property type="evidence" value="ECO:0007669"/>
    <property type="project" value="UniProtKB-KW"/>
</dbReference>
<dbReference type="Gene3D" id="3.90.220.20">
    <property type="entry name" value="DNA methylase specificity domains"/>
    <property type="match status" value="2"/>
</dbReference>